<protein>
    <submittedName>
        <fullName evidence="2">Uncharacterized protein</fullName>
    </submittedName>
</protein>
<reference evidence="2" key="1">
    <citation type="submission" date="2023-07" db="EMBL/GenBank/DDBJ databases">
        <authorList>
            <consortium name="AG Swart"/>
            <person name="Singh M."/>
            <person name="Singh A."/>
            <person name="Seah K."/>
            <person name="Emmerich C."/>
        </authorList>
    </citation>
    <scope>NUCLEOTIDE SEQUENCE</scope>
    <source>
        <strain evidence="2">DP1</strain>
    </source>
</reference>
<feature type="compositionally biased region" description="Basic and acidic residues" evidence="1">
    <location>
        <begin position="382"/>
        <end position="397"/>
    </location>
</feature>
<dbReference type="AlphaFoldDB" id="A0AAD1Y9P8"/>
<sequence length="737" mass="85648">MSFGPSKANYLGLQSYPLSDNKSNYREFKSGKKIKSILKSFPLVVEKSARGDHSNNTRKFNISSENANNNNQSLPKKANKIEKMRSHSPEIERTLRYQKDSRSPKNHKKVAERKIEQNLSIHQTPKNIILSKHVLPELERGFEVKNKFQVNPHLRIKERMNETENTHNRALESNYSENGAWLDSKFTDKRYRELLAIKPEIRENISSQRKSGVNVFSTANSGKKINDFILIGKIKNMDFPKSAQKKPHNYVKTRMKENHEKFRYDYNDTLQTSMESLENPEHLEESPSRPMVKMLLERTHNGRILTKFTYNNEHDKDFQGNDYSCPFEEKASNLGTISEVKNRLKKNYNFSKYYHSATKGIHQHHGSKHNNNFNKDNYNSSEEDRSKTSSSQYEEHGLGNYQEKNRRVHQSYLEGHSLNQDINSNSFESKYSSHKKIHVSKNHGDFRLSLTKKSKNNLRYGQKNMIHSTPRKSQINLLKKVNSMGDNFTKSNFKSLKTLQGKLQSDTNLGSLSKSQAIENSFISNHRVKAERARKIFLRNNQSIKRIKMKENYVQPHISNKSLRSLVEMDIGKKKSEQSSLPQLRRINNDSEMKEMILKLSYSLVKMKNSHNSTKFNSRKRNISILKKVIRTKNSQLPSGFKDYSTNLGNSYDFSRNLSSDKVAQTKSRSEDIISYGDNMISSEPSDQFLHNTGGKSSVQKALKYFISQKMKGNHPIDYTKYFWINNDKYISKFTPL</sequence>
<proteinExistence type="predicted"/>
<accession>A0AAD1Y9P8</accession>
<name>A0AAD1Y9P8_EUPCR</name>
<comment type="caution">
    <text evidence="2">The sequence shown here is derived from an EMBL/GenBank/DDBJ whole genome shotgun (WGS) entry which is preliminary data.</text>
</comment>
<evidence type="ECO:0000313" key="3">
    <source>
        <dbReference type="Proteomes" id="UP001295684"/>
    </source>
</evidence>
<feature type="compositionally biased region" description="Low complexity" evidence="1">
    <location>
        <begin position="61"/>
        <end position="73"/>
    </location>
</feature>
<gene>
    <name evidence="2" type="ORF">ECRASSUSDP1_LOCUS28869</name>
</gene>
<feature type="region of interest" description="Disordered" evidence="1">
    <location>
        <begin position="49"/>
        <end position="110"/>
    </location>
</feature>
<feature type="compositionally biased region" description="Basic and acidic residues" evidence="1">
    <location>
        <begin position="79"/>
        <end position="103"/>
    </location>
</feature>
<keyword evidence="3" id="KW-1185">Reference proteome</keyword>
<dbReference type="Proteomes" id="UP001295684">
    <property type="component" value="Unassembled WGS sequence"/>
</dbReference>
<feature type="region of interest" description="Disordered" evidence="1">
    <location>
        <begin position="360"/>
        <end position="404"/>
    </location>
</feature>
<organism evidence="2 3">
    <name type="scientific">Euplotes crassus</name>
    <dbReference type="NCBI Taxonomy" id="5936"/>
    <lineage>
        <taxon>Eukaryota</taxon>
        <taxon>Sar</taxon>
        <taxon>Alveolata</taxon>
        <taxon>Ciliophora</taxon>
        <taxon>Intramacronucleata</taxon>
        <taxon>Spirotrichea</taxon>
        <taxon>Hypotrichia</taxon>
        <taxon>Euplotida</taxon>
        <taxon>Euplotidae</taxon>
        <taxon>Moneuplotes</taxon>
    </lineage>
</organism>
<evidence type="ECO:0000313" key="2">
    <source>
        <dbReference type="EMBL" id="CAI2387240.1"/>
    </source>
</evidence>
<evidence type="ECO:0000256" key="1">
    <source>
        <dbReference type="SAM" id="MobiDB-lite"/>
    </source>
</evidence>
<dbReference type="EMBL" id="CAMPGE010029755">
    <property type="protein sequence ID" value="CAI2387240.1"/>
    <property type="molecule type" value="Genomic_DNA"/>
</dbReference>
<feature type="compositionally biased region" description="Low complexity" evidence="1">
    <location>
        <begin position="370"/>
        <end position="380"/>
    </location>
</feature>